<proteinExistence type="predicted"/>
<feature type="compositionally biased region" description="Basic and acidic residues" evidence="1">
    <location>
        <begin position="285"/>
        <end position="298"/>
    </location>
</feature>
<feature type="compositionally biased region" description="Basic and acidic residues" evidence="1">
    <location>
        <begin position="266"/>
        <end position="275"/>
    </location>
</feature>
<evidence type="ECO:0000313" key="3">
    <source>
        <dbReference type="EMBL" id="KAI0519046.1"/>
    </source>
</evidence>
<dbReference type="PANTHER" id="PTHR15048:SF0">
    <property type="entry name" value="STARCH-BINDING DOMAIN-CONTAINING PROTEIN 1"/>
    <property type="match status" value="1"/>
</dbReference>
<feature type="region of interest" description="Disordered" evidence="1">
    <location>
        <begin position="231"/>
        <end position="313"/>
    </location>
</feature>
<dbReference type="GO" id="GO:0016020">
    <property type="term" value="C:membrane"/>
    <property type="evidence" value="ECO:0007669"/>
    <property type="project" value="TreeGrafter"/>
</dbReference>
<feature type="region of interest" description="Disordered" evidence="1">
    <location>
        <begin position="374"/>
        <end position="416"/>
    </location>
</feature>
<name>A0A8T3BSH0_DENNO</name>
<dbReference type="InterPro" id="IPR002044">
    <property type="entry name" value="CBM20"/>
</dbReference>
<sequence>MDSLMSHFSAYLPAPMSRGCSSSLSQRPLALSSFSLLHFIPFTREIDCSASPLVSLEKKLFLLPSWVPKAAIESAYSGEIKHYQSKTAHIKFILQKACQFGEQYLLVGDDPLFGSWDPTNAVPLDWSDGHAWTAELDLPVGKIIQFKFILRSLLGHIIWQPGPDRRLEVWETGKTIIIWDNWEDPQKLTITEEEITFSPVAEVISSESNTAPHEKTVNDLNKVEEGISTENKTGIHDKAANDLNKEEERVTTESKTGSHVKAANDLNKEEERVTTESKTGSHVKAANDLKKEEERVTTESKTGSHVKAANDLNQDILDENLSMHSEEKSKSLEGPVLVPGLTYNNESGSGKGGDYNPLQHGELDLSRGSLLEKETMSSLEKQHGDSGNDDDDDEMAKSDDVLPEENNPEKLSKPPSTNSILIFDYMWIQKFISGLGFGTKPPRE</sequence>
<feature type="compositionally biased region" description="Basic and acidic residues" evidence="1">
    <location>
        <begin position="374"/>
        <end position="386"/>
    </location>
</feature>
<evidence type="ECO:0000313" key="4">
    <source>
        <dbReference type="Proteomes" id="UP000829196"/>
    </source>
</evidence>
<dbReference type="CDD" id="cd05467">
    <property type="entry name" value="CBM20"/>
    <property type="match status" value="1"/>
</dbReference>
<dbReference type="SUPFAM" id="SSF49452">
    <property type="entry name" value="Starch-binding domain-like"/>
    <property type="match status" value="1"/>
</dbReference>
<dbReference type="GO" id="GO:2001070">
    <property type="term" value="F:starch binding"/>
    <property type="evidence" value="ECO:0007669"/>
    <property type="project" value="InterPro"/>
</dbReference>
<evidence type="ECO:0000256" key="1">
    <source>
        <dbReference type="SAM" id="MobiDB-lite"/>
    </source>
</evidence>
<dbReference type="SMR" id="A0A8T3BSH0"/>
<evidence type="ECO:0000259" key="2">
    <source>
        <dbReference type="PROSITE" id="PS51166"/>
    </source>
</evidence>
<dbReference type="Pfam" id="PF00686">
    <property type="entry name" value="CBM_20"/>
    <property type="match status" value="1"/>
</dbReference>
<accession>A0A8T3BSH0</accession>
<dbReference type="Gene3D" id="2.60.40.10">
    <property type="entry name" value="Immunoglobulins"/>
    <property type="match status" value="1"/>
</dbReference>
<reference evidence="3" key="1">
    <citation type="journal article" date="2022" name="Front. Genet.">
        <title>Chromosome-Scale Assembly of the Dendrobium nobile Genome Provides Insights Into the Molecular Mechanism of the Biosynthesis of the Medicinal Active Ingredient of Dendrobium.</title>
        <authorList>
            <person name="Xu Q."/>
            <person name="Niu S.-C."/>
            <person name="Li K.-L."/>
            <person name="Zheng P.-J."/>
            <person name="Zhang X.-J."/>
            <person name="Jia Y."/>
            <person name="Liu Y."/>
            <person name="Niu Y.-X."/>
            <person name="Yu L.-H."/>
            <person name="Chen D.-F."/>
            <person name="Zhang G.-Q."/>
        </authorList>
    </citation>
    <scope>NUCLEOTIDE SEQUENCE</scope>
    <source>
        <tissue evidence="3">Leaf</tissue>
    </source>
</reference>
<gene>
    <name evidence="3" type="ORF">KFK09_006486</name>
</gene>
<comment type="caution">
    <text evidence="3">The sequence shown here is derived from an EMBL/GenBank/DDBJ whole genome shotgun (WGS) entry which is preliminary data.</text>
</comment>
<dbReference type="InterPro" id="IPR013784">
    <property type="entry name" value="Carb-bd-like_fold"/>
</dbReference>
<feature type="region of interest" description="Disordered" evidence="1">
    <location>
        <begin position="325"/>
        <end position="362"/>
    </location>
</feature>
<dbReference type="OrthoDB" id="550577at2759"/>
<dbReference type="PANTHER" id="PTHR15048">
    <property type="entry name" value="STARCH-BINDING DOMAIN-CONTAINING PROTEIN 1"/>
    <property type="match status" value="1"/>
</dbReference>
<keyword evidence="4" id="KW-1185">Reference proteome</keyword>
<feature type="domain" description="CBM20" evidence="2">
    <location>
        <begin position="82"/>
        <end position="184"/>
    </location>
</feature>
<dbReference type="EMBL" id="JAGYWB010000006">
    <property type="protein sequence ID" value="KAI0519046.1"/>
    <property type="molecule type" value="Genomic_DNA"/>
</dbReference>
<dbReference type="SMART" id="SM01065">
    <property type="entry name" value="CBM_2"/>
    <property type="match status" value="1"/>
</dbReference>
<organism evidence="3 4">
    <name type="scientific">Dendrobium nobile</name>
    <name type="common">Orchid</name>
    <dbReference type="NCBI Taxonomy" id="94219"/>
    <lineage>
        <taxon>Eukaryota</taxon>
        <taxon>Viridiplantae</taxon>
        <taxon>Streptophyta</taxon>
        <taxon>Embryophyta</taxon>
        <taxon>Tracheophyta</taxon>
        <taxon>Spermatophyta</taxon>
        <taxon>Magnoliopsida</taxon>
        <taxon>Liliopsida</taxon>
        <taxon>Asparagales</taxon>
        <taxon>Orchidaceae</taxon>
        <taxon>Epidendroideae</taxon>
        <taxon>Malaxideae</taxon>
        <taxon>Dendrobiinae</taxon>
        <taxon>Dendrobium</taxon>
    </lineage>
</organism>
<dbReference type="PROSITE" id="PS51166">
    <property type="entry name" value="CBM20"/>
    <property type="match status" value="1"/>
</dbReference>
<protein>
    <recommendedName>
        <fullName evidence="2">CBM20 domain-containing protein</fullName>
    </recommendedName>
</protein>
<feature type="compositionally biased region" description="Basic and acidic residues" evidence="1">
    <location>
        <begin position="233"/>
        <end position="252"/>
    </location>
</feature>
<dbReference type="Proteomes" id="UP000829196">
    <property type="component" value="Unassembled WGS sequence"/>
</dbReference>
<dbReference type="InterPro" id="IPR013783">
    <property type="entry name" value="Ig-like_fold"/>
</dbReference>
<dbReference type="AlphaFoldDB" id="A0A8T3BSH0"/>